<dbReference type="AlphaFoldDB" id="A0ABD2H5L5"/>
<dbReference type="EMBL" id="JBIYXZ010002072">
    <property type="protein sequence ID" value="KAL3061261.1"/>
    <property type="molecule type" value="Genomic_DNA"/>
</dbReference>
<sequence length="26" mass="3177">MRYRKLQICLKEKDKVFSNTQTAFEV</sequence>
<accession>A0ABD2H5L5</accession>
<keyword evidence="2" id="KW-1185">Reference proteome</keyword>
<dbReference type="Proteomes" id="UP001619887">
    <property type="component" value="Unassembled WGS sequence"/>
</dbReference>
<organism evidence="1 2">
    <name type="scientific">Pagothenia borchgrevinki</name>
    <name type="common">Bald rockcod</name>
    <name type="synonym">Trematomus borchgrevinki</name>
    <dbReference type="NCBI Taxonomy" id="8213"/>
    <lineage>
        <taxon>Eukaryota</taxon>
        <taxon>Metazoa</taxon>
        <taxon>Chordata</taxon>
        <taxon>Craniata</taxon>
        <taxon>Vertebrata</taxon>
        <taxon>Euteleostomi</taxon>
        <taxon>Actinopterygii</taxon>
        <taxon>Neopterygii</taxon>
        <taxon>Teleostei</taxon>
        <taxon>Neoteleostei</taxon>
        <taxon>Acanthomorphata</taxon>
        <taxon>Eupercaria</taxon>
        <taxon>Perciformes</taxon>
        <taxon>Notothenioidei</taxon>
        <taxon>Nototheniidae</taxon>
        <taxon>Pagothenia</taxon>
    </lineage>
</organism>
<comment type="caution">
    <text evidence="1">The sequence shown here is derived from an EMBL/GenBank/DDBJ whole genome shotgun (WGS) entry which is preliminary data.</text>
</comment>
<reference evidence="1 2" key="2">
    <citation type="journal article" date="2024" name="G3 (Bethesda)">
        <title>The genome of the cryopelagic Antarctic bald notothen, Trematomus borchgrevinki.</title>
        <authorList>
            <person name="Rayamajhi N."/>
            <person name="Rivera-Colon A.G."/>
            <person name="Minhas B.F."/>
            <person name="Cheng C.C."/>
            <person name="Catchen J.M."/>
        </authorList>
    </citation>
    <scope>NUCLEOTIDE SEQUENCE [LARGE SCALE GENOMIC DNA]</scope>
    <source>
        <strain evidence="1">AGRC-2024</strain>
    </source>
</reference>
<name>A0ABD2H5L5_PAGBO</name>
<gene>
    <name evidence="1" type="ORF">OYC64_009447</name>
</gene>
<proteinExistence type="predicted"/>
<evidence type="ECO:0000313" key="2">
    <source>
        <dbReference type="Proteomes" id="UP001619887"/>
    </source>
</evidence>
<protein>
    <submittedName>
        <fullName evidence="1">Uncharacterized protein</fullName>
    </submittedName>
</protein>
<evidence type="ECO:0000313" key="1">
    <source>
        <dbReference type="EMBL" id="KAL3061261.1"/>
    </source>
</evidence>
<reference evidence="1 2" key="1">
    <citation type="journal article" date="2022" name="G3 (Bethesda)">
        <title>Evaluating Illumina-, Nanopore-, and PacBio-based genome assembly strategies with the bald notothen, Trematomus borchgrevinki.</title>
        <authorList>
            <person name="Rayamajhi N."/>
            <person name="Cheng C.C."/>
            <person name="Catchen J.M."/>
        </authorList>
    </citation>
    <scope>NUCLEOTIDE SEQUENCE [LARGE SCALE GENOMIC DNA]</scope>
    <source>
        <strain evidence="1">AGRC-2024</strain>
    </source>
</reference>